<organism evidence="1">
    <name type="scientific">Rhizophora mucronata</name>
    <name type="common">Asiatic mangrove</name>
    <dbReference type="NCBI Taxonomy" id="61149"/>
    <lineage>
        <taxon>Eukaryota</taxon>
        <taxon>Viridiplantae</taxon>
        <taxon>Streptophyta</taxon>
        <taxon>Embryophyta</taxon>
        <taxon>Tracheophyta</taxon>
        <taxon>Spermatophyta</taxon>
        <taxon>Magnoliopsida</taxon>
        <taxon>eudicotyledons</taxon>
        <taxon>Gunneridae</taxon>
        <taxon>Pentapetalae</taxon>
        <taxon>rosids</taxon>
        <taxon>fabids</taxon>
        <taxon>Malpighiales</taxon>
        <taxon>Rhizophoraceae</taxon>
        <taxon>Rhizophora</taxon>
    </lineage>
</organism>
<name>A0A2P2P757_RHIMU</name>
<dbReference type="AlphaFoldDB" id="A0A2P2P757"/>
<accession>A0A2P2P757</accession>
<reference evidence="1" key="1">
    <citation type="submission" date="2018-02" db="EMBL/GenBank/DDBJ databases">
        <title>Rhizophora mucronata_Transcriptome.</title>
        <authorList>
            <person name="Meera S.P."/>
            <person name="Sreeshan A."/>
            <person name="Augustine A."/>
        </authorList>
    </citation>
    <scope>NUCLEOTIDE SEQUENCE</scope>
    <source>
        <tissue evidence="1">Leaf</tissue>
    </source>
</reference>
<protein>
    <submittedName>
        <fullName evidence="1">Uncharacterized protein</fullName>
    </submittedName>
</protein>
<dbReference type="EMBL" id="GGEC01069957">
    <property type="protein sequence ID" value="MBX50441.1"/>
    <property type="molecule type" value="Transcribed_RNA"/>
</dbReference>
<evidence type="ECO:0000313" key="1">
    <source>
        <dbReference type="EMBL" id="MBX50441.1"/>
    </source>
</evidence>
<sequence length="57" mass="6880">MQGYIFYNKKLWHIMLCISKLRKNLMAKDSKQTKCSIRVNFHKVYTFLTFLVNFTST</sequence>
<proteinExistence type="predicted"/>